<proteinExistence type="predicted"/>
<sequence length="147" mass="16297">MLRRRFSQSVASVTVVTVLAGCADDTVTDETTTVTRERAPPAEKPRTILLQNGDTTRHSLSLSVTYAGETVHHSTYELAPVETRNDDRIPGTDETAAFVNTTGTYRIDAETESTSEQWEWFVSNKSRKGQLRITGDGDLTFSELPQM</sequence>
<accession>A0A0W1R6N5</accession>
<comment type="caution">
    <text evidence="1">The sequence shown here is derived from an EMBL/GenBank/DDBJ whole genome shotgun (WGS) entry which is preliminary data.</text>
</comment>
<dbReference type="AlphaFoldDB" id="A0A0W1R6N5"/>
<keyword evidence="2" id="KW-1185">Reference proteome</keyword>
<organism evidence="1 2">
    <name type="scientific">Haloprofundus marisrubri</name>
    <dbReference type="NCBI Taxonomy" id="1514971"/>
    <lineage>
        <taxon>Archaea</taxon>
        <taxon>Methanobacteriati</taxon>
        <taxon>Methanobacteriota</taxon>
        <taxon>Stenosarchaea group</taxon>
        <taxon>Halobacteria</taxon>
        <taxon>Halobacteriales</taxon>
        <taxon>Haloferacaceae</taxon>
        <taxon>Haloprofundus</taxon>
    </lineage>
</organism>
<protein>
    <submittedName>
        <fullName evidence="1">Uncharacterized protein</fullName>
    </submittedName>
</protein>
<reference evidence="1 2" key="1">
    <citation type="submission" date="2015-12" db="EMBL/GenBank/DDBJ databases">
        <title>Haloprofundus marisrubri gen. nov., sp. nov., an extremely halophilic archaeon isolated from the Discovery deep brine-seawater interface in the Red Sea.</title>
        <authorList>
            <person name="Zhang G."/>
            <person name="Stingl U."/>
            <person name="Rashid M."/>
        </authorList>
    </citation>
    <scope>NUCLEOTIDE SEQUENCE [LARGE SCALE GENOMIC DNA]</scope>
    <source>
        <strain evidence="1 2">SB9</strain>
    </source>
</reference>
<name>A0A0W1R6N5_9EURY</name>
<dbReference type="RefSeq" id="WP_058582045.1">
    <property type="nucleotide sequence ID" value="NZ_LOPU01000029.1"/>
</dbReference>
<gene>
    <name evidence="1" type="ORF">AUR64_13860</name>
</gene>
<dbReference type="Proteomes" id="UP000054387">
    <property type="component" value="Unassembled WGS sequence"/>
</dbReference>
<dbReference type="OrthoDB" id="378211at2157"/>
<evidence type="ECO:0000313" key="1">
    <source>
        <dbReference type="EMBL" id="KTG08892.1"/>
    </source>
</evidence>
<evidence type="ECO:0000313" key="2">
    <source>
        <dbReference type="Proteomes" id="UP000054387"/>
    </source>
</evidence>
<dbReference type="PROSITE" id="PS51257">
    <property type="entry name" value="PROKAR_LIPOPROTEIN"/>
    <property type="match status" value="1"/>
</dbReference>
<dbReference type="EMBL" id="LOPU01000029">
    <property type="protein sequence ID" value="KTG08892.1"/>
    <property type="molecule type" value="Genomic_DNA"/>
</dbReference>